<dbReference type="PANTHER" id="PTHR32258">
    <property type="entry name" value="PROTEIN NETWORKED 4A"/>
    <property type="match status" value="1"/>
</dbReference>
<accession>A0A444X4I3</accession>
<organism evidence="3 4">
    <name type="scientific">Arachis hypogaea</name>
    <name type="common">Peanut</name>
    <dbReference type="NCBI Taxonomy" id="3818"/>
    <lineage>
        <taxon>Eukaryota</taxon>
        <taxon>Viridiplantae</taxon>
        <taxon>Streptophyta</taxon>
        <taxon>Embryophyta</taxon>
        <taxon>Tracheophyta</taxon>
        <taxon>Spermatophyta</taxon>
        <taxon>Magnoliopsida</taxon>
        <taxon>eudicotyledons</taxon>
        <taxon>Gunneridae</taxon>
        <taxon>Pentapetalae</taxon>
        <taxon>rosids</taxon>
        <taxon>fabids</taxon>
        <taxon>Fabales</taxon>
        <taxon>Fabaceae</taxon>
        <taxon>Papilionoideae</taxon>
        <taxon>50 kb inversion clade</taxon>
        <taxon>dalbergioids sensu lato</taxon>
        <taxon>Dalbergieae</taxon>
        <taxon>Pterocarpus clade</taxon>
        <taxon>Arachis</taxon>
    </lineage>
</organism>
<evidence type="ECO:0000313" key="3">
    <source>
        <dbReference type="EMBL" id="RYQ84582.1"/>
    </source>
</evidence>
<comment type="caution">
    <text evidence="3">The sequence shown here is derived from an EMBL/GenBank/DDBJ whole genome shotgun (WGS) entry which is preliminary data.</text>
</comment>
<protein>
    <recommendedName>
        <fullName evidence="5">NAB domain-containing protein</fullName>
    </recommendedName>
</protein>
<proteinExistence type="predicted"/>
<dbReference type="Gramene" id="arahy.Tifrunner.gnm2.ann2.Ah20g301700.1">
    <property type="protein sequence ID" value="arahy.Tifrunner.gnm2.ann2.Ah20g301700.1-CDS-1"/>
    <property type="gene ID" value="arahy.Tifrunner.gnm2.ann2.Ah20g301700"/>
</dbReference>
<dbReference type="Proteomes" id="UP000289738">
    <property type="component" value="Chromosome B10"/>
</dbReference>
<dbReference type="STRING" id="3818.A0A444X4I3"/>
<evidence type="ECO:0000256" key="2">
    <source>
        <dbReference type="SAM" id="MobiDB-lite"/>
    </source>
</evidence>
<feature type="region of interest" description="Disordered" evidence="2">
    <location>
        <begin position="1"/>
        <end position="99"/>
    </location>
</feature>
<reference evidence="3 4" key="1">
    <citation type="submission" date="2019-01" db="EMBL/GenBank/DDBJ databases">
        <title>Sequencing of cultivated peanut Arachis hypogaea provides insights into genome evolution and oil improvement.</title>
        <authorList>
            <person name="Chen X."/>
        </authorList>
    </citation>
    <scope>NUCLEOTIDE SEQUENCE [LARGE SCALE GENOMIC DNA]</scope>
    <source>
        <strain evidence="4">cv. Fuhuasheng</strain>
        <tissue evidence="3">Leaves</tissue>
    </source>
</reference>
<gene>
    <name evidence="3" type="ORF">Ahy_B10g104006</name>
</gene>
<evidence type="ECO:0000313" key="4">
    <source>
        <dbReference type="Proteomes" id="UP000289738"/>
    </source>
</evidence>
<feature type="compositionally biased region" description="Basic and acidic residues" evidence="2">
    <location>
        <begin position="81"/>
        <end position="94"/>
    </location>
</feature>
<dbReference type="AlphaFoldDB" id="A0A444X4I3"/>
<sequence>MEGSDNSDLDFNQKGVEATPYYTPHQKPSLPESGPEPVNIDFSSPGSGVDSFGTSVKEEPGSSSSTSSDSETESFSLSGTDIHETPVNTDEKGLPKGIKMQEFPDTDAEQHSHKLGEDKTDSFLMGQNRNYEELVSKFNKTEEELKVSNLKLSLSEQEILQLKDELDSVRKELKVKVNDLECEKGQVLELQKQTAELETHVPDCYNKIANLVEQLEAAKEQLKTSNDELERLREELQSRSSDTHELQAQLEVAKENTATLECQLGSRRKQILQLEGRISCYKANETKHAREMKKLKDEMLTSKAQITWERDQMQANIHSLSAIQKEMGSTLRECEARGDLLQKQLIQFETEKLKEEEQHATEKRALQGEISCLKEELDQRRHDVEAVNMEFDKHKQKYDMLTTERDEANAKIDKLMAELSFRDNQITEVDRELSQLRAQNAELISVSETRKNLIDELKMNVEELEKEVTMQKVVISDRDEEKREAIRQLCISLEHYRNGYKELLQAFTGFRRHHAVIAS</sequence>
<feature type="coiled-coil region" evidence="1">
    <location>
        <begin position="356"/>
        <end position="474"/>
    </location>
</feature>
<name>A0A444X4I3_ARAHY</name>
<dbReference type="PANTHER" id="PTHR32258:SF14">
    <property type="entry name" value="GB|AAF19561.1"/>
    <property type="match status" value="1"/>
</dbReference>
<keyword evidence="4" id="KW-1185">Reference proteome</keyword>
<feature type="compositionally biased region" description="Low complexity" evidence="2">
    <location>
        <begin position="61"/>
        <end position="78"/>
    </location>
</feature>
<dbReference type="EMBL" id="SDMP01000020">
    <property type="protein sequence ID" value="RYQ84582.1"/>
    <property type="molecule type" value="Genomic_DNA"/>
</dbReference>
<dbReference type="SUPFAM" id="SSF57997">
    <property type="entry name" value="Tropomyosin"/>
    <property type="match status" value="1"/>
</dbReference>
<dbReference type="GO" id="GO:0005774">
    <property type="term" value="C:vacuolar membrane"/>
    <property type="evidence" value="ECO:0007669"/>
    <property type="project" value="TreeGrafter"/>
</dbReference>
<dbReference type="SMR" id="A0A444X4I3"/>
<evidence type="ECO:0008006" key="5">
    <source>
        <dbReference type="Google" id="ProtNLM"/>
    </source>
</evidence>
<feature type="coiled-coil region" evidence="1">
    <location>
        <begin position="124"/>
        <end position="263"/>
    </location>
</feature>
<dbReference type="InterPro" id="IPR051861">
    <property type="entry name" value="NET_actin-binding_domain"/>
</dbReference>
<evidence type="ECO:0000256" key="1">
    <source>
        <dbReference type="SAM" id="Coils"/>
    </source>
</evidence>
<keyword evidence="1" id="KW-0175">Coiled coil</keyword>
<dbReference type="OrthoDB" id="1898513at2759"/>